<dbReference type="GO" id="GO:0003712">
    <property type="term" value="F:transcription coregulator activity"/>
    <property type="evidence" value="ECO:0007669"/>
    <property type="project" value="InterPro"/>
</dbReference>
<dbReference type="GO" id="GO:0016592">
    <property type="term" value="C:mediator complex"/>
    <property type="evidence" value="ECO:0007669"/>
    <property type="project" value="InterPro"/>
</dbReference>
<evidence type="ECO:0000256" key="5">
    <source>
        <dbReference type="ARBA" id="ARBA00023242"/>
    </source>
</evidence>
<feature type="compositionally biased region" description="Basic and acidic residues" evidence="6">
    <location>
        <begin position="132"/>
        <end position="143"/>
    </location>
</feature>
<comment type="subcellular location">
    <subcellularLocation>
        <location evidence="1">Nucleus</location>
    </subcellularLocation>
</comment>
<keyword evidence="8" id="KW-1185">Reference proteome</keyword>
<dbReference type="InterPro" id="IPR009332">
    <property type="entry name" value="Med22"/>
</dbReference>
<dbReference type="STRING" id="36022.A0A1V2LA00"/>
<feature type="compositionally biased region" description="Low complexity" evidence="6">
    <location>
        <begin position="149"/>
        <end position="158"/>
    </location>
</feature>
<evidence type="ECO:0000313" key="8">
    <source>
        <dbReference type="Proteomes" id="UP000189513"/>
    </source>
</evidence>
<evidence type="ECO:0000256" key="1">
    <source>
        <dbReference type="ARBA" id="ARBA00004123"/>
    </source>
</evidence>
<keyword evidence="5" id="KW-0539">Nucleus</keyword>
<evidence type="ECO:0000256" key="3">
    <source>
        <dbReference type="ARBA" id="ARBA00023015"/>
    </source>
</evidence>
<feature type="region of interest" description="Disordered" evidence="6">
    <location>
        <begin position="130"/>
        <end position="182"/>
    </location>
</feature>
<evidence type="ECO:0000256" key="4">
    <source>
        <dbReference type="ARBA" id="ARBA00023163"/>
    </source>
</evidence>
<evidence type="ECO:0000256" key="2">
    <source>
        <dbReference type="ARBA" id="ARBA00005942"/>
    </source>
</evidence>
<protein>
    <submittedName>
        <fullName evidence="7">Uncharacterized protein</fullName>
    </submittedName>
</protein>
<keyword evidence="3" id="KW-0805">Transcription regulation</keyword>
<evidence type="ECO:0000313" key="7">
    <source>
        <dbReference type="EMBL" id="ONH68580.1"/>
    </source>
</evidence>
<comment type="similarity">
    <text evidence="2">Belongs to the Mediator complex subunit 22 family.</text>
</comment>
<sequence length="215" mass="23997">MIGLSMLQIEYNASMIVRLVEELLSVSRTLKENWILGQLPKTNEADNVDPLDGMDDKINEVLKRILHTKQFDEEVEDDESEEEEEEEEEQEPQEQQKQEQEVIPEIKSEIKVEAPSDDIMDGMITAAVDEATNEKKVEVKQEETGADSNATTEATTTNGAHDGNGGETNATNGEPEPQIPPIEDVIEIADDVLGQYDFDNFGDMGDDVNDIIMLD</sequence>
<dbReference type="AlphaFoldDB" id="A0A1V2LA00"/>
<proteinExistence type="inferred from homology"/>
<evidence type="ECO:0000256" key="6">
    <source>
        <dbReference type="SAM" id="MobiDB-lite"/>
    </source>
</evidence>
<organism evidence="7 8">
    <name type="scientific">Cyberlindnera fabianii</name>
    <name type="common">Yeast</name>
    <name type="synonym">Hansenula fabianii</name>
    <dbReference type="NCBI Taxonomy" id="36022"/>
    <lineage>
        <taxon>Eukaryota</taxon>
        <taxon>Fungi</taxon>
        <taxon>Dikarya</taxon>
        <taxon>Ascomycota</taxon>
        <taxon>Saccharomycotina</taxon>
        <taxon>Saccharomycetes</taxon>
        <taxon>Phaffomycetales</taxon>
        <taxon>Phaffomycetaceae</taxon>
        <taxon>Cyberlindnera</taxon>
    </lineage>
</organism>
<dbReference type="Proteomes" id="UP000189513">
    <property type="component" value="Unassembled WGS sequence"/>
</dbReference>
<dbReference type="VEuPathDB" id="FungiDB:BON22_1096"/>
<feature type="compositionally biased region" description="Basic and acidic residues" evidence="6">
    <location>
        <begin position="94"/>
        <end position="107"/>
    </location>
</feature>
<dbReference type="Gene3D" id="6.10.280.160">
    <property type="entry name" value="Mediator of RNA polymerase II transcription subunit 22"/>
    <property type="match status" value="1"/>
</dbReference>
<reference evidence="8" key="1">
    <citation type="journal article" date="2017" name="Genome Announc.">
        <title>Genome sequences of Cyberlindnera fabianii 65, Pichia kudriavzevii 129, and Saccharomyces cerevisiae 131 isolated from fermented masau fruits in Zimbabwe.</title>
        <authorList>
            <person name="van Rijswijck I.M.H."/>
            <person name="Derks M.F.L."/>
            <person name="Abee T."/>
            <person name="de Ridder D."/>
            <person name="Smid E.J."/>
        </authorList>
    </citation>
    <scope>NUCLEOTIDE SEQUENCE [LARGE SCALE GENOMIC DNA]</scope>
    <source>
        <strain evidence="8">65</strain>
    </source>
</reference>
<keyword evidence="4" id="KW-0804">Transcription</keyword>
<dbReference type="GO" id="GO:0006357">
    <property type="term" value="P:regulation of transcription by RNA polymerase II"/>
    <property type="evidence" value="ECO:0007669"/>
    <property type="project" value="InterPro"/>
</dbReference>
<accession>A0A1V2LA00</accession>
<comment type="caution">
    <text evidence="7">The sequence shown here is derived from an EMBL/GenBank/DDBJ whole genome shotgun (WGS) entry which is preliminary data.</text>
</comment>
<feature type="region of interest" description="Disordered" evidence="6">
    <location>
        <begin position="69"/>
        <end position="107"/>
    </location>
</feature>
<feature type="compositionally biased region" description="Acidic residues" evidence="6">
    <location>
        <begin position="73"/>
        <end position="92"/>
    </location>
</feature>
<dbReference type="Pfam" id="PF06179">
    <property type="entry name" value="Med22"/>
    <property type="match status" value="1"/>
</dbReference>
<name>A0A1V2LA00_CYBFA</name>
<dbReference type="EMBL" id="MPUK01000002">
    <property type="protein sequence ID" value="ONH68580.1"/>
    <property type="molecule type" value="Genomic_DNA"/>
</dbReference>
<gene>
    <name evidence="7" type="ORF">BON22_1096</name>
</gene>
<dbReference type="OMA" id="RTLKENW"/>